<keyword evidence="9" id="KW-1185">Reference proteome</keyword>
<evidence type="ECO:0000256" key="3">
    <source>
        <dbReference type="ARBA" id="ARBA00012929"/>
    </source>
</evidence>
<gene>
    <name evidence="8" type="primary">rfbD</name>
    <name evidence="8" type="ordered locus">BHWA1_02693</name>
</gene>
<dbReference type="NCBIfam" id="TIGR01214">
    <property type="entry name" value="rmlD"/>
    <property type="match status" value="1"/>
</dbReference>
<dbReference type="PANTHER" id="PTHR10491">
    <property type="entry name" value="DTDP-4-DEHYDRORHAMNOSE REDUCTASE"/>
    <property type="match status" value="1"/>
</dbReference>
<name>A0A3B6VIP7_BRAHW</name>
<evidence type="ECO:0000256" key="5">
    <source>
        <dbReference type="ARBA" id="ARBA00048200"/>
    </source>
</evidence>
<keyword evidence="6" id="KW-0521">NADP</keyword>
<evidence type="ECO:0000256" key="1">
    <source>
        <dbReference type="ARBA" id="ARBA00004781"/>
    </source>
</evidence>
<dbReference type="InterPro" id="IPR029903">
    <property type="entry name" value="RmlD-like-bd"/>
</dbReference>
<dbReference type="GeneID" id="63964021"/>
<evidence type="ECO:0000313" key="9">
    <source>
        <dbReference type="Proteomes" id="UP000001803"/>
    </source>
</evidence>
<proteinExistence type="inferred from homology"/>
<dbReference type="SUPFAM" id="SSF51735">
    <property type="entry name" value="NAD(P)-binding Rossmann-fold domains"/>
    <property type="match status" value="1"/>
</dbReference>
<evidence type="ECO:0000256" key="6">
    <source>
        <dbReference type="RuleBase" id="RU364082"/>
    </source>
</evidence>
<dbReference type="Proteomes" id="UP000001803">
    <property type="component" value="Plasmid pBHWA1"/>
</dbReference>
<dbReference type="Gene3D" id="3.90.25.10">
    <property type="entry name" value="UDP-galactose 4-epimerase, domain 1"/>
    <property type="match status" value="1"/>
</dbReference>
<dbReference type="PANTHER" id="PTHR10491:SF4">
    <property type="entry name" value="METHIONINE ADENOSYLTRANSFERASE 2 SUBUNIT BETA"/>
    <property type="match status" value="1"/>
</dbReference>
<sequence>MIWVIGKNGMLAQDILKAFNKNNIEYTSTASNIDITNIDILNNFIKDKNIKTIINCSAYTKVDLAEDEKDICYKVNGEGVKNITEIASNINADLIHFSTDYVFDGENNKPYNEEDKTNPINIYGKSKLEGEKYALFYNKAIVIRVSWLYGIYGKNFVYTMINLMNSKESIKVVNDQFGSPTYTEDVAMVIYDIIKNNNFDYGLYHYTNEGNISWYDFAKTIYNKGKEYNIINNDCKVNPCTTEEYPTKAKRPKYSVLSVEKIKRYVKIYNYEDSLNSFFNIYQKNK</sequence>
<keyword evidence="6" id="KW-0560">Oxidoreductase</keyword>
<dbReference type="InterPro" id="IPR036291">
    <property type="entry name" value="NAD(P)-bd_dom_sf"/>
</dbReference>
<dbReference type="GO" id="GO:0005829">
    <property type="term" value="C:cytosol"/>
    <property type="evidence" value="ECO:0007669"/>
    <property type="project" value="TreeGrafter"/>
</dbReference>
<dbReference type="GO" id="GO:0008831">
    <property type="term" value="F:dTDP-4-dehydrorhamnose reductase activity"/>
    <property type="evidence" value="ECO:0007669"/>
    <property type="project" value="UniProtKB-EC"/>
</dbReference>
<dbReference type="Gene3D" id="3.40.50.720">
    <property type="entry name" value="NAD(P)-binding Rossmann-like Domain"/>
    <property type="match status" value="1"/>
</dbReference>
<dbReference type="UniPathway" id="UPA00124"/>
<protein>
    <recommendedName>
        <fullName evidence="4 6">dTDP-4-dehydrorhamnose reductase</fullName>
        <ecNumber evidence="3 6">1.1.1.133</ecNumber>
    </recommendedName>
</protein>
<dbReference type="CDD" id="cd05254">
    <property type="entry name" value="dTDP_HR_like_SDR_e"/>
    <property type="match status" value="1"/>
</dbReference>
<dbReference type="EC" id="1.1.1.133" evidence="3 6"/>
<evidence type="ECO:0000259" key="7">
    <source>
        <dbReference type="Pfam" id="PF04321"/>
    </source>
</evidence>
<keyword evidence="8" id="KW-0614">Plasmid</keyword>
<dbReference type="KEGG" id="bhy:BHWA1_02693"/>
<comment type="pathway">
    <text evidence="1 6">Carbohydrate biosynthesis; dTDP-L-rhamnose biosynthesis.</text>
</comment>
<reference evidence="8 9" key="1">
    <citation type="journal article" date="2009" name="PLoS ONE">
        <title>Genome sequence of the pathogenic intestinal spirochete Brachyspira hyodysenteriae reveals adaptations to its lifestyle in the porcine large intestine.</title>
        <authorList>
            <person name="Bellgard M.I."/>
            <person name="Wanchanthuek P."/>
            <person name="La T."/>
            <person name="Ryan K."/>
            <person name="Moolhuijzen P."/>
            <person name="Albertyn Z."/>
            <person name="Shaban B."/>
            <person name="Motro Y."/>
            <person name="Dunn D.S."/>
            <person name="Schibeci D."/>
            <person name="Hunter A."/>
            <person name="Barrero R."/>
            <person name="Phillips N.D."/>
            <person name="Hampson D.J."/>
        </authorList>
    </citation>
    <scope>NUCLEOTIDE SEQUENCE [LARGE SCALE GENOMIC DNA]</scope>
    <source>
        <strain evidence="9">ATCC 49526 / WA1</strain>
    </source>
</reference>
<dbReference type="RefSeq" id="WP_012672170.1">
    <property type="nucleotide sequence ID" value="NC_012226.1"/>
</dbReference>
<evidence type="ECO:0000256" key="2">
    <source>
        <dbReference type="ARBA" id="ARBA00010944"/>
    </source>
</evidence>
<dbReference type="EMBL" id="CP001360">
    <property type="protein sequence ID" value="ACN85144.1"/>
    <property type="molecule type" value="Genomic_DNA"/>
</dbReference>
<comment type="catalytic activity">
    <reaction evidence="5">
        <text>dTDP-beta-L-rhamnose + NADP(+) = dTDP-4-dehydro-beta-L-rhamnose + NADPH + H(+)</text>
        <dbReference type="Rhea" id="RHEA:21796"/>
        <dbReference type="ChEBI" id="CHEBI:15378"/>
        <dbReference type="ChEBI" id="CHEBI:57510"/>
        <dbReference type="ChEBI" id="CHEBI:57783"/>
        <dbReference type="ChEBI" id="CHEBI:58349"/>
        <dbReference type="ChEBI" id="CHEBI:62830"/>
        <dbReference type="EC" id="1.1.1.133"/>
    </reaction>
</comment>
<comment type="similarity">
    <text evidence="2 6">Belongs to the dTDP-4-dehydrorhamnose reductase family.</text>
</comment>
<dbReference type="InterPro" id="IPR005913">
    <property type="entry name" value="dTDP_dehydrorham_reduct"/>
</dbReference>
<evidence type="ECO:0000313" key="8">
    <source>
        <dbReference type="EMBL" id="ACN85144.1"/>
    </source>
</evidence>
<dbReference type="GO" id="GO:0019305">
    <property type="term" value="P:dTDP-rhamnose biosynthetic process"/>
    <property type="evidence" value="ECO:0007669"/>
    <property type="project" value="UniProtKB-UniPathway"/>
</dbReference>
<evidence type="ECO:0000256" key="4">
    <source>
        <dbReference type="ARBA" id="ARBA00017099"/>
    </source>
</evidence>
<organism evidence="8 9">
    <name type="scientific">Brachyspira hyodysenteriae (strain ATCC 49526 / WA1)</name>
    <dbReference type="NCBI Taxonomy" id="565034"/>
    <lineage>
        <taxon>Bacteria</taxon>
        <taxon>Pseudomonadati</taxon>
        <taxon>Spirochaetota</taxon>
        <taxon>Spirochaetia</taxon>
        <taxon>Brachyspirales</taxon>
        <taxon>Brachyspiraceae</taxon>
        <taxon>Brachyspira</taxon>
    </lineage>
</organism>
<comment type="function">
    <text evidence="6">Catalyzes the reduction of dTDP-6-deoxy-L-lyxo-4-hexulose to yield dTDP-L-rhamnose.</text>
</comment>
<accession>A0A3B6VIP7</accession>
<geneLocation type="plasmid" evidence="8 9">
    <name>pBHWA1</name>
</geneLocation>
<dbReference type="AlphaFoldDB" id="A0A3B6VIP7"/>
<feature type="domain" description="RmlD-like substrate binding" evidence="7">
    <location>
        <begin position="2"/>
        <end position="282"/>
    </location>
</feature>
<dbReference type="Pfam" id="PF04321">
    <property type="entry name" value="RmlD_sub_bind"/>
    <property type="match status" value="1"/>
</dbReference>